<dbReference type="AlphaFoldDB" id="A0A812PEP2"/>
<keyword evidence="9" id="KW-1185">Reference proteome</keyword>
<proteinExistence type="predicted"/>
<feature type="transmembrane region" description="Helical" evidence="6">
    <location>
        <begin position="269"/>
        <end position="289"/>
    </location>
</feature>
<dbReference type="OrthoDB" id="444540at2759"/>
<dbReference type="Gene3D" id="1.10.287.70">
    <property type="match status" value="1"/>
</dbReference>
<dbReference type="PANTHER" id="PTHR10037:SF62">
    <property type="entry name" value="SODIUM CHANNEL PROTEIN 60E"/>
    <property type="match status" value="1"/>
</dbReference>
<dbReference type="Gene3D" id="1.20.120.350">
    <property type="entry name" value="Voltage-gated potassium channels. Chain C"/>
    <property type="match status" value="1"/>
</dbReference>
<feature type="transmembrane region" description="Helical" evidence="6">
    <location>
        <begin position="131"/>
        <end position="152"/>
    </location>
</feature>
<evidence type="ECO:0000259" key="7">
    <source>
        <dbReference type="PROSITE" id="PS50222"/>
    </source>
</evidence>
<evidence type="ECO:0000256" key="4">
    <source>
        <dbReference type="ARBA" id="ARBA00022989"/>
    </source>
</evidence>
<dbReference type="PANTHER" id="PTHR10037">
    <property type="entry name" value="VOLTAGE-GATED CATION CHANNEL CALCIUM AND SODIUM"/>
    <property type="match status" value="1"/>
</dbReference>
<reference evidence="8" key="1">
    <citation type="submission" date="2021-02" db="EMBL/GenBank/DDBJ databases">
        <authorList>
            <person name="Dougan E. K."/>
            <person name="Rhodes N."/>
            <person name="Thang M."/>
            <person name="Chan C."/>
        </authorList>
    </citation>
    <scope>NUCLEOTIDE SEQUENCE</scope>
</reference>
<dbReference type="Pfam" id="PF00520">
    <property type="entry name" value="Ion_trans"/>
    <property type="match status" value="1"/>
</dbReference>
<accession>A0A812PEP2</accession>
<dbReference type="InterPro" id="IPR002048">
    <property type="entry name" value="EF_hand_dom"/>
</dbReference>
<dbReference type="CDD" id="cd00051">
    <property type="entry name" value="EFh"/>
    <property type="match status" value="1"/>
</dbReference>
<dbReference type="SUPFAM" id="SSF81324">
    <property type="entry name" value="Voltage-gated potassium channels"/>
    <property type="match status" value="1"/>
</dbReference>
<dbReference type="InterPro" id="IPR027359">
    <property type="entry name" value="Volt_channel_dom_sf"/>
</dbReference>
<dbReference type="GO" id="GO:0005509">
    <property type="term" value="F:calcium ion binding"/>
    <property type="evidence" value="ECO:0007669"/>
    <property type="project" value="InterPro"/>
</dbReference>
<evidence type="ECO:0000256" key="5">
    <source>
        <dbReference type="ARBA" id="ARBA00023136"/>
    </source>
</evidence>
<evidence type="ECO:0000256" key="3">
    <source>
        <dbReference type="ARBA" id="ARBA00022837"/>
    </source>
</evidence>
<comment type="subcellular location">
    <subcellularLocation>
        <location evidence="1">Membrane</location>
        <topology evidence="1">Multi-pass membrane protein</topology>
    </subcellularLocation>
</comment>
<dbReference type="SMART" id="SM00054">
    <property type="entry name" value="EFh"/>
    <property type="match status" value="2"/>
</dbReference>
<dbReference type="InterPro" id="IPR005821">
    <property type="entry name" value="Ion_trans_dom"/>
</dbReference>
<evidence type="ECO:0000256" key="2">
    <source>
        <dbReference type="ARBA" id="ARBA00022692"/>
    </source>
</evidence>
<dbReference type="Proteomes" id="UP000649617">
    <property type="component" value="Unassembled WGS sequence"/>
</dbReference>
<dbReference type="Pfam" id="PF13499">
    <property type="entry name" value="EF-hand_7"/>
    <property type="match status" value="1"/>
</dbReference>
<dbReference type="GO" id="GO:0001518">
    <property type="term" value="C:voltage-gated sodium channel complex"/>
    <property type="evidence" value="ECO:0007669"/>
    <property type="project" value="TreeGrafter"/>
</dbReference>
<dbReference type="InterPro" id="IPR011992">
    <property type="entry name" value="EF-hand-dom_pair"/>
</dbReference>
<dbReference type="GO" id="GO:0005248">
    <property type="term" value="F:voltage-gated sodium channel activity"/>
    <property type="evidence" value="ECO:0007669"/>
    <property type="project" value="TreeGrafter"/>
</dbReference>
<dbReference type="PROSITE" id="PS50222">
    <property type="entry name" value="EF_HAND_2"/>
    <property type="match status" value="2"/>
</dbReference>
<keyword evidence="2 6" id="KW-0812">Transmembrane</keyword>
<organism evidence="8 9">
    <name type="scientific">Symbiodinium pilosum</name>
    <name type="common">Dinoflagellate</name>
    <dbReference type="NCBI Taxonomy" id="2952"/>
    <lineage>
        <taxon>Eukaryota</taxon>
        <taxon>Sar</taxon>
        <taxon>Alveolata</taxon>
        <taxon>Dinophyceae</taxon>
        <taxon>Suessiales</taxon>
        <taxon>Symbiodiniaceae</taxon>
        <taxon>Symbiodinium</taxon>
    </lineage>
</organism>
<evidence type="ECO:0000256" key="6">
    <source>
        <dbReference type="SAM" id="Phobius"/>
    </source>
</evidence>
<dbReference type="InterPro" id="IPR018247">
    <property type="entry name" value="EF_Hand_1_Ca_BS"/>
</dbReference>
<sequence length="511" mass="57270">MAESLEKEKAELDRWKSSALVEISDHKNAVANAAAAALALEGPQSMAKIRWKLATARIVNLLGKKDKMSLVEKMKKNMKNSMLATVPDFSHVPTERQKSTVEMVESRSMQEMLLRGIPWLRRVVTGYPFELFFVSLILLNCISMMVQIELFGLALATTLGIQTGTTSEYGEVFFLIELGFGFVFSAEILIKFFAFGLLDFWKFGWNLLDLFIVLTWAVDAGGLAVEINPMVFRMLRIAKLGRIVRVLKVIQRFDSLHLLLGSIRASFDILAWSALVLLILMTVCALALSQFLQGWIEASTAADSAVRQEVWTLFGTVGRAIVSMFELTLANYSGITRSLMENVSAWFAVAILIYKLVVGFAVLKVITGIFIQQTMRVANEDDELLLLQKKRLVDSHAKGVGMLFRELDEDGSGALDEQEFKRALKDPRFKIWMAALDLQSSDAENLFKLLDDGDGQISYQEFLAGAKRLKGSAQSIDLVTLMRSCGQMQVDIQEMRVVVDRLADKMTLMKR</sequence>
<evidence type="ECO:0000313" key="8">
    <source>
        <dbReference type="EMBL" id="CAE7340371.1"/>
    </source>
</evidence>
<evidence type="ECO:0000256" key="1">
    <source>
        <dbReference type="ARBA" id="ARBA00004141"/>
    </source>
</evidence>
<feature type="transmembrane region" description="Helical" evidence="6">
    <location>
        <begin position="344"/>
        <end position="366"/>
    </location>
</feature>
<keyword evidence="4 6" id="KW-1133">Transmembrane helix</keyword>
<feature type="domain" description="EF-hand" evidence="7">
    <location>
        <begin position="438"/>
        <end position="472"/>
    </location>
</feature>
<feature type="transmembrane region" description="Helical" evidence="6">
    <location>
        <begin position="172"/>
        <end position="195"/>
    </location>
</feature>
<feature type="transmembrane region" description="Helical" evidence="6">
    <location>
        <begin position="207"/>
        <end position="225"/>
    </location>
</feature>
<dbReference type="PROSITE" id="PS00018">
    <property type="entry name" value="EF_HAND_1"/>
    <property type="match status" value="1"/>
</dbReference>
<feature type="domain" description="EF-hand" evidence="7">
    <location>
        <begin position="395"/>
        <end position="430"/>
    </location>
</feature>
<dbReference type="EMBL" id="CAJNIZ010012936">
    <property type="protein sequence ID" value="CAE7340371.1"/>
    <property type="molecule type" value="Genomic_DNA"/>
</dbReference>
<dbReference type="InterPro" id="IPR043203">
    <property type="entry name" value="VGCC_Ca_Na"/>
</dbReference>
<protein>
    <submittedName>
        <fullName evidence="8">Scn4ab protein</fullName>
    </submittedName>
</protein>
<comment type="caution">
    <text evidence="8">The sequence shown here is derived from an EMBL/GenBank/DDBJ whole genome shotgun (WGS) entry which is preliminary data.</text>
</comment>
<name>A0A812PEP2_SYMPI</name>
<evidence type="ECO:0000313" key="9">
    <source>
        <dbReference type="Proteomes" id="UP000649617"/>
    </source>
</evidence>
<dbReference type="SUPFAM" id="SSF47473">
    <property type="entry name" value="EF-hand"/>
    <property type="match status" value="1"/>
</dbReference>
<keyword evidence="3" id="KW-0106">Calcium</keyword>
<keyword evidence="5 6" id="KW-0472">Membrane</keyword>
<gene>
    <name evidence="8" type="primary">scn4ab</name>
    <name evidence="8" type="ORF">SPIL2461_LOCUS8007</name>
</gene>
<dbReference type="Gene3D" id="1.10.238.10">
    <property type="entry name" value="EF-hand"/>
    <property type="match status" value="1"/>
</dbReference>